<dbReference type="PRINTS" id="PR00111">
    <property type="entry name" value="ABHYDROLASE"/>
</dbReference>
<sequence length="260" mass="27131">MTLFAEVRHGSSAKIPLVLLHGFGGIGALWAPVIRRLDPDLPLFVYDLPGHGQSLDAEGAGHAGAMARAIVADLSVRGLASFHLCGHSMGGAIACLMALKARDRVHSLTLAAPGGFGFEINHATLRSYALAIDQGGLATAFSALMAEGQAADRWAVEHLGIARQTPRAKERLLAILKAFLVERDGRAGQGTLRLDALADLGLATRLLWGDADPVLPVTQARAIWPGAKTVLVPGAGHMLIEEAPDSLAAAIMAAVREAEG</sequence>
<dbReference type="PANTHER" id="PTHR43194">
    <property type="entry name" value="HYDROLASE ALPHA/BETA FOLD FAMILY"/>
    <property type="match status" value="1"/>
</dbReference>
<dbReference type="PANTHER" id="PTHR43194:SF5">
    <property type="entry name" value="PIMELOYL-[ACYL-CARRIER PROTEIN] METHYL ESTER ESTERASE"/>
    <property type="match status" value="1"/>
</dbReference>
<evidence type="ECO:0000259" key="1">
    <source>
        <dbReference type="Pfam" id="PF00561"/>
    </source>
</evidence>
<dbReference type="GO" id="GO:0016787">
    <property type="term" value="F:hydrolase activity"/>
    <property type="evidence" value="ECO:0007669"/>
    <property type="project" value="UniProtKB-KW"/>
</dbReference>
<dbReference type="InterPro" id="IPR029058">
    <property type="entry name" value="AB_hydrolase_fold"/>
</dbReference>
<protein>
    <submittedName>
        <fullName evidence="2">Alpha/beta fold hydrolase</fullName>
    </submittedName>
</protein>
<feature type="domain" description="AB hydrolase-1" evidence="1">
    <location>
        <begin position="16"/>
        <end position="244"/>
    </location>
</feature>
<proteinExistence type="predicted"/>
<dbReference type="InterPro" id="IPR000073">
    <property type="entry name" value="AB_hydrolase_1"/>
</dbReference>
<keyword evidence="2" id="KW-0378">Hydrolase</keyword>
<accession>A0A4S8P3S7</accession>
<organism evidence="2 3">
    <name type="scientific">Peteryoungia ipomoeae</name>
    <dbReference type="NCBI Taxonomy" id="1210932"/>
    <lineage>
        <taxon>Bacteria</taxon>
        <taxon>Pseudomonadati</taxon>
        <taxon>Pseudomonadota</taxon>
        <taxon>Alphaproteobacteria</taxon>
        <taxon>Hyphomicrobiales</taxon>
        <taxon>Rhizobiaceae</taxon>
        <taxon>Peteryoungia</taxon>
    </lineage>
</organism>
<dbReference type="Pfam" id="PF00561">
    <property type="entry name" value="Abhydrolase_1"/>
    <property type="match status" value="1"/>
</dbReference>
<gene>
    <name evidence="2" type="ORF">FAA97_00090</name>
</gene>
<reference evidence="2 3" key="1">
    <citation type="submission" date="2019-04" db="EMBL/GenBank/DDBJ databases">
        <title>Genome sequence of strain shin9-1.</title>
        <authorList>
            <person name="Gao J."/>
            <person name="Sun J."/>
        </authorList>
    </citation>
    <scope>NUCLEOTIDE SEQUENCE [LARGE SCALE GENOMIC DNA]</scope>
    <source>
        <strain evidence="3">shin9-1</strain>
    </source>
</reference>
<dbReference type="AlphaFoldDB" id="A0A4S8P3S7"/>
<dbReference type="SUPFAM" id="SSF53474">
    <property type="entry name" value="alpha/beta-Hydrolases"/>
    <property type="match status" value="1"/>
</dbReference>
<dbReference type="RefSeq" id="WP_136596502.1">
    <property type="nucleotide sequence ID" value="NZ_STGV01000001.1"/>
</dbReference>
<evidence type="ECO:0000313" key="3">
    <source>
        <dbReference type="Proteomes" id="UP000308828"/>
    </source>
</evidence>
<keyword evidence="3" id="KW-1185">Reference proteome</keyword>
<dbReference type="Proteomes" id="UP000308828">
    <property type="component" value="Unassembled WGS sequence"/>
</dbReference>
<comment type="caution">
    <text evidence="2">The sequence shown here is derived from an EMBL/GenBank/DDBJ whole genome shotgun (WGS) entry which is preliminary data.</text>
</comment>
<dbReference type="Gene3D" id="3.40.50.1820">
    <property type="entry name" value="alpha/beta hydrolase"/>
    <property type="match status" value="1"/>
</dbReference>
<dbReference type="InterPro" id="IPR050228">
    <property type="entry name" value="Carboxylesterase_BioH"/>
</dbReference>
<evidence type="ECO:0000313" key="2">
    <source>
        <dbReference type="EMBL" id="THV24653.1"/>
    </source>
</evidence>
<name>A0A4S8P3S7_9HYPH</name>
<dbReference type="EMBL" id="STGV01000001">
    <property type="protein sequence ID" value="THV24653.1"/>
    <property type="molecule type" value="Genomic_DNA"/>
</dbReference>
<dbReference type="OrthoDB" id="9804723at2"/>